<dbReference type="AlphaFoldDB" id="A0A024EJT9"/>
<evidence type="ECO:0000256" key="1">
    <source>
        <dbReference type="SAM" id="Phobius"/>
    </source>
</evidence>
<evidence type="ECO:0000313" key="3">
    <source>
        <dbReference type="Proteomes" id="UP000026913"/>
    </source>
</evidence>
<keyword evidence="1" id="KW-0812">Transmembrane</keyword>
<keyword evidence="1" id="KW-0472">Membrane</keyword>
<dbReference type="EMBL" id="CP005960">
    <property type="protein sequence ID" value="AHZ72810.1"/>
    <property type="molecule type" value="Genomic_DNA"/>
</dbReference>
<feature type="transmembrane region" description="Helical" evidence="1">
    <location>
        <begin position="28"/>
        <end position="51"/>
    </location>
</feature>
<name>A0A024EJT9_9PSED</name>
<dbReference type="KEGG" id="pman:OU5_5731"/>
<dbReference type="HOGENOM" id="CLU_177880_1_0_6"/>
<gene>
    <name evidence="2" type="ORF">OU5_5731</name>
</gene>
<keyword evidence="1" id="KW-1133">Transmembrane helix</keyword>
<proteinExistence type="predicted"/>
<sequence>MLHDIHQGLTDMYDFFENPHRVLKLSHLLLIGGLVMLLVGIILAYGCEAYLKLPELIGAHAMTILGPTAIKLGYVMRLLAFNRLRLDGIAQGYGVAV</sequence>
<accession>A0A024EJT9</accession>
<evidence type="ECO:0008006" key="4">
    <source>
        <dbReference type="Google" id="ProtNLM"/>
    </source>
</evidence>
<dbReference type="Proteomes" id="UP000026913">
    <property type="component" value="Chromosome"/>
</dbReference>
<reference evidence="2 3" key="1">
    <citation type="journal article" date="2012" name="J. Bacteriol.">
        <title>Genome sequence of cold-adapted Pseudomonas mandelii strain JR-1.</title>
        <authorList>
            <person name="Jang S.H."/>
            <person name="Kim J."/>
            <person name="Kim J."/>
            <person name="Hong S."/>
            <person name="Lee C."/>
        </authorList>
    </citation>
    <scope>NUCLEOTIDE SEQUENCE [LARGE SCALE GENOMIC DNA]</scope>
    <source>
        <strain evidence="2 3">JR-1</strain>
    </source>
</reference>
<feature type="transmembrane region" description="Helical" evidence="1">
    <location>
        <begin position="57"/>
        <end position="76"/>
    </location>
</feature>
<protein>
    <recommendedName>
        <fullName evidence="4">Transmembrane sensor/regulator PpyR</fullName>
    </recommendedName>
</protein>
<evidence type="ECO:0000313" key="2">
    <source>
        <dbReference type="EMBL" id="AHZ72810.1"/>
    </source>
</evidence>
<organism evidence="2 3">
    <name type="scientific">Pseudomonas mandelii JR-1</name>
    <dbReference type="NCBI Taxonomy" id="1147786"/>
    <lineage>
        <taxon>Bacteria</taxon>
        <taxon>Pseudomonadati</taxon>
        <taxon>Pseudomonadota</taxon>
        <taxon>Gammaproteobacteria</taxon>
        <taxon>Pseudomonadales</taxon>
        <taxon>Pseudomonadaceae</taxon>
        <taxon>Pseudomonas</taxon>
    </lineage>
</organism>